<organism evidence="2 3">
    <name type="scientific">Aciduricibacillus chroicocephali</name>
    <dbReference type="NCBI Taxonomy" id="3054939"/>
    <lineage>
        <taxon>Bacteria</taxon>
        <taxon>Bacillati</taxon>
        <taxon>Bacillota</taxon>
        <taxon>Bacilli</taxon>
        <taxon>Bacillales</taxon>
        <taxon>Bacillaceae</taxon>
        <taxon>Aciduricibacillus</taxon>
    </lineage>
</organism>
<dbReference type="EMBL" id="CP129113">
    <property type="protein sequence ID" value="WLV24362.1"/>
    <property type="molecule type" value="Genomic_DNA"/>
</dbReference>
<evidence type="ECO:0000259" key="1">
    <source>
        <dbReference type="Pfam" id="PF04542"/>
    </source>
</evidence>
<dbReference type="Gene3D" id="1.10.1740.10">
    <property type="match status" value="1"/>
</dbReference>
<accession>A0ABY9KVQ8</accession>
<name>A0ABY9KVQ8_9BACI</name>
<reference evidence="2" key="1">
    <citation type="submission" date="2023-06" db="EMBL/GenBank/DDBJ databases">
        <title>A Treasure from Seagulls: Isolation and Description of Aciduricobacillus qingdaonensis gen. nov., sp. nov., a Rare Obligately Uric Acid-utilizing Member in the Family Bacillaceae.</title>
        <authorList>
            <person name="Liu W."/>
            <person name="Wang B."/>
        </authorList>
    </citation>
    <scope>NUCLEOTIDE SEQUENCE</scope>
    <source>
        <strain evidence="2">44XB</strain>
    </source>
</reference>
<dbReference type="InterPro" id="IPR013324">
    <property type="entry name" value="RNA_pol_sigma_r3/r4-like"/>
</dbReference>
<dbReference type="InterPro" id="IPR014284">
    <property type="entry name" value="RNA_pol_sigma-70_dom"/>
</dbReference>
<protein>
    <submittedName>
        <fullName evidence="2">Sigma-70 family RNA polymerase sigma factor</fullName>
    </submittedName>
</protein>
<feature type="domain" description="RNA polymerase sigma-70 region 2" evidence="1">
    <location>
        <begin position="10"/>
        <end position="76"/>
    </location>
</feature>
<gene>
    <name evidence="2" type="ORF">QR721_12070</name>
</gene>
<keyword evidence="3" id="KW-1185">Reference proteome</keyword>
<sequence>MGKITFEEIFKENERRIHYHINRMNIRDPHSDFFQEGLCALWNAYDSYKPEKGTMGTYFNFMIRNRLIDLVRKETRVRKNDGETVSATSVLLTDGNHQKLGGLSASLPGKTQDIVLHDPTLWQKLKLNLTANQWTWVRCFIVEQMSISDIARQEKTTVDAVKGWARQTRRKLRDDRFRAKIGWEV</sequence>
<dbReference type="NCBIfam" id="TIGR02937">
    <property type="entry name" value="sigma70-ECF"/>
    <property type="match status" value="1"/>
</dbReference>
<dbReference type="InterPro" id="IPR007627">
    <property type="entry name" value="RNA_pol_sigma70_r2"/>
</dbReference>
<evidence type="ECO:0000313" key="2">
    <source>
        <dbReference type="EMBL" id="WLV24362.1"/>
    </source>
</evidence>
<evidence type="ECO:0000313" key="3">
    <source>
        <dbReference type="Proteomes" id="UP001180087"/>
    </source>
</evidence>
<dbReference type="Proteomes" id="UP001180087">
    <property type="component" value="Chromosome"/>
</dbReference>
<dbReference type="InterPro" id="IPR013325">
    <property type="entry name" value="RNA_pol_sigma_r2"/>
</dbReference>
<dbReference type="SUPFAM" id="SSF88946">
    <property type="entry name" value="Sigma2 domain of RNA polymerase sigma factors"/>
    <property type="match status" value="1"/>
</dbReference>
<dbReference type="RefSeq" id="WP_348027310.1">
    <property type="nucleotide sequence ID" value="NZ_CP129113.1"/>
</dbReference>
<dbReference type="Pfam" id="PF04542">
    <property type="entry name" value="Sigma70_r2"/>
    <property type="match status" value="1"/>
</dbReference>
<dbReference type="SUPFAM" id="SSF88659">
    <property type="entry name" value="Sigma3 and sigma4 domains of RNA polymerase sigma factors"/>
    <property type="match status" value="1"/>
</dbReference>
<proteinExistence type="predicted"/>